<accession>G9MXA3</accession>
<dbReference type="InterPro" id="IPR001680">
    <property type="entry name" value="WD40_rpt"/>
</dbReference>
<evidence type="ECO:0000313" key="5">
    <source>
        <dbReference type="EMBL" id="EHK21035.1"/>
    </source>
</evidence>
<evidence type="ECO:0000256" key="2">
    <source>
        <dbReference type="ARBA" id="ARBA00022737"/>
    </source>
</evidence>
<protein>
    <recommendedName>
        <fullName evidence="4">Nephrocystin 3-like N-terminal domain-containing protein</fullName>
    </recommendedName>
</protein>
<keyword evidence="2" id="KW-0677">Repeat</keyword>
<dbReference type="Gene3D" id="2.130.10.10">
    <property type="entry name" value="YVTN repeat-like/Quinoprotein amine dehydrogenase"/>
    <property type="match status" value="3"/>
</dbReference>
<organism evidence="5 6">
    <name type="scientific">Hypocrea virens (strain Gv29-8 / FGSC 10586)</name>
    <name type="common">Gliocladium virens</name>
    <name type="synonym">Trichoderma virens</name>
    <dbReference type="NCBI Taxonomy" id="413071"/>
    <lineage>
        <taxon>Eukaryota</taxon>
        <taxon>Fungi</taxon>
        <taxon>Dikarya</taxon>
        <taxon>Ascomycota</taxon>
        <taxon>Pezizomycotina</taxon>
        <taxon>Sordariomycetes</taxon>
        <taxon>Hypocreomycetidae</taxon>
        <taxon>Hypocreales</taxon>
        <taxon>Hypocreaceae</taxon>
        <taxon>Trichoderma</taxon>
    </lineage>
</organism>
<dbReference type="Proteomes" id="UP000007115">
    <property type="component" value="Unassembled WGS sequence"/>
</dbReference>
<dbReference type="Gene3D" id="3.40.50.300">
    <property type="entry name" value="P-loop containing nucleotide triphosphate hydrolases"/>
    <property type="match status" value="1"/>
</dbReference>
<dbReference type="PROSITE" id="PS50294">
    <property type="entry name" value="WD_REPEATS_REGION"/>
    <property type="match status" value="4"/>
</dbReference>
<evidence type="ECO:0000313" key="6">
    <source>
        <dbReference type="Proteomes" id="UP000007115"/>
    </source>
</evidence>
<dbReference type="PANTHER" id="PTHR19848:SF8">
    <property type="entry name" value="F-BOX AND WD REPEAT DOMAIN CONTAINING 7"/>
    <property type="match status" value="1"/>
</dbReference>
<keyword evidence="6" id="KW-1185">Reference proteome</keyword>
<dbReference type="InterPro" id="IPR020472">
    <property type="entry name" value="WD40_PAC1"/>
</dbReference>
<dbReference type="STRING" id="413071.G9MXA3"/>
<keyword evidence="1 3" id="KW-0853">WD repeat</keyword>
<dbReference type="VEuPathDB" id="FungiDB:TRIVIDRAFT_192502"/>
<dbReference type="OMA" id="PWAISEN"/>
<dbReference type="InterPro" id="IPR019775">
    <property type="entry name" value="WD40_repeat_CS"/>
</dbReference>
<dbReference type="Pfam" id="PF24883">
    <property type="entry name" value="NPHP3_N"/>
    <property type="match status" value="1"/>
</dbReference>
<dbReference type="PANTHER" id="PTHR19848">
    <property type="entry name" value="WD40 REPEAT PROTEIN"/>
    <property type="match status" value="1"/>
</dbReference>
<feature type="repeat" description="WD" evidence="3">
    <location>
        <begin position="756"/>
        <end position="797"/>
    </location>
</feature>
<dbReference type="PROSITE" id="PS50082">
    <property type="entry name" value="WD_REPEATS_2"/>
    <property type="match status" value="6"/>
</dbReference>
<name>G9MXA3_HYPVG</name>
<gene>
    <name evidence="5" type="ORF">TRIVIDRAFT_192502</name>
</gene>
<feature type="repeat" description="WD" evidence="3">
    <location>
        <begin position="544"/>
        <end position="585"/>
    </location>
</feature>
<dbReference type="InterPro" id="IPR036322">
    <property type="entry name" value="WD40_repeat_dom_sf"/>
</dbReference>
<dbReference type="SUPFAM" id="SSF50978">
    <property type="entry name" value="WD40 repeat-like"/>
    <property type="match status" value="1"/>
</dbReference>
<evidence type="ECO:0000256" key="3">
    <source>
        <dbReference type="PROSITE-ProRule" id="PRU00221"/>
    </source>
</evidence>
<dbReference type="HOGENOM" id="CLU_000288_6_16_1"/>
<dbReference type="eggNOG" id="KOG0266">
    <property type="taxonomic scope" value="Eukaryota"/>
</dbReference>
<evidence type="ECO:0000256" key="1">
    <source>
        <dbReference type="ARBA" id="ARBA00022574"/>
    </source>
</evidence>
<dbReference type="SUPFAM" id="SSF52540">
    <property type="entry name" value="P-loop containing nucleoside triphosphate hydrolases"/>
    <property type="match status" value="1"/>
</dbReference>
<dbReference type="GeneID" id="25789657"/>
<dbReference type="CDD" id="cd00200">
    <property type="entry name" value="WD40"/>
    <property type="match status" value="1"/>
</dbReference>
<dbReference type="PROSITE" id="PS00678">
    <property type="entry name" value="WD_REPEATS_1"/>
    <property type="match status" value="1"/>
</dbReference>
<dbReference type="InParanoid" id="G9MXA3"/>
<feature type="domain" description="Nephrocystin 3-like N-terminal" evidence="4">
    <location>
        <begin position="33"/>
        <end position="138"/>
    </location>
</feature>
<sequence length="886" mass="99134">MQLSVAEGAAFDSDSEQRNPKCLPNTRVKLLEQILGWTEDRDSCAIFWLSGMAGTGKSTISRTIAQSLAESQSLGASFFFKRGEIDQASLSKFVATIAADLAARQPAVTPYIREAISVDNSILRKSVREQFRKHISEPLVKVFITSRPELPIRLGFTELEKPHQVFILHLIKSSIIQHDIYIFLKERLFKIRFDFNNTERKARRLPESWPNDADIQALMNMAVPLFIFTSTICRFIADRRIGPPPTILNQLLIDLRPSEKTEVIDTIKGIIGAVVILFSPLSAIVLSNLLSIPADTVHTQFDLLHSVLDVPTLEDKPVKPLHQSFRDFLLDIESRENNPFWIDKKQAHAEMAYNCLQEIIHTLSSELQYACLYWVNHVQQAGWQLLDGDQIHVILQHNFLHWLEALSLMGRSSEIIDLVDTLRSITKPQDSSVLTEYLDDAHRLIVSNFSLIESWPLQIYSSLLVFAPKESRERLIFEDRLPSWLSCAPETATKWDACIQTLQGHEGPVNSIDFSHDSKLLISGSGDTTARLWLAKTGRCLQELRGHSKAVTWVSISHDSILAESGSCDQTIRIWHVDTGSCIRLLEGHSDFITTGAFSHDSTNIVSGSHDKTIRVWNTATGECLQQLIGHDSFIRSVDLSSDSALAVSASYDGIRIWDVNKGSCKGRLVNSDPPVYATFSHQSECVIAYLEAEEVIRIWRVDTGQCVHQFQVKPARHGIVLCISWSPDSALLATGSTDGIVRICDLETGEQMHTLGGHDLEVSSLEFSNSSDLIASASRDCTVRVWSVATGDCLLPRFNTNVGSIDIRATEEFYTTSMTDVFRPAGYGLSVDGQWITWNGSNLLKLPADYRPVTADIAGSVVVFGSKMWKTIYLSFDTHKLPRKI</sequence>
<feature type="repeat" description="WD" evidence="3">
    <location>
        <begin position="502"/>
        <end position="543"/>
    </location>
</feature>
<dbReference type="Pfam" id="PF00400">
    <property type="entry name" value="WD40"/>
    <property type="match status" value="6"/>
</dbReference>
<dbReference type="OrthoDB" id="538223at2759"/>
<reference evidence="5 6" key="1">
    <citation type="journal article" date="2011" name="Genome Biol.">
        <title>Comparative genome sequence analysis underscores mycoparasitism as the ancestral life style of Trichoderma.</title>
        <authorList>
            <person name="Kubicek C.P."/>
            <person name="Herrera-Estrella A."/>
            <person name="Seidl-Seiboth V."/>
            <person name="Martinez D.A."/>
            <person name="Druzhinina I.S."/>
            <person name="Thon M."/>
            <person name="Zeilinger S."/>
            <person name="Casas-Flores S."/>
            <person name="Horwitz B.A."/>
            <person name="Mukherjee P.K."/>
            <person name="Mukherjee M."/>
            <person name="Kredics L."/>
            <person name="Alcaraz L.D."/>
            <person name="Aerts A."/>
            <person name="Antal Z."/>
            <person name="Atanasova L."/>
            <person name="Cervantes-Badillo M.G."/>
            <person name="Challacombe J."/>
            <person name="Chertkov O."/>
            <person name="McCluskey K."/>
            <person name="Coulpier F."/>
            <person name="Deshpande N."/>
            <person name="von Doehren H."/>
            <person name="Ebbole D.J."/>
            <person name="Esquivel-Naranjo E.U."/>
            <person name="Fekete E."/>
            <person name="Flipphi M."/>
            <person name="Glaser F."/>
            <person name="Gomez-Rodriguez E.Y."/>
            <person name="Gruber S."/>
            <person name="Han C."/>
            <person name="Henrissat B."/>
            <person name="Hermosa R."/>
            <person name="Hernandez-Onate M."/>
            <person name="Karaffa L."/>
            <person name="Kosti I."/>
            <person name="Le Crom S."/>
            <person name="Lindquist E."/>
            <person name="Lucas S."/>
            <person name="Luebeck M."/>
            <person name="Luebeck P.S."/>
            <person name="Margeot A."/>
            <person name="Metz B."/>
            <person name="Misra M."/>
            <person name="Nevalainen H."/>
            <person name="Omann M."/>
            <person name="Packer N."/>
            <person name="Perrone G."/>
            <person name="Uresti-Rivera E.E."/>
            <person name="Salamov A."/>
            <person name="Schmoll M."/>
            <person name="Seiboth B."/>
            <person name="Shapiro H."/>
            <person name="Sukno S."/>
            <person name="Tamayo-Ramos J.A."/>
            <person name="Tisch D."/>
            <person name="Wiest A."/>
            <person name="Wilkinson H.H."/>
            <person name="Zhang M."/>
            <person name="Coutinho P.M."/>
            <person name="Kenerley C.M."/>
            <person name="Monte E."/>
            <person name="Baker S.E."/>
            <person name="Grigoriev I.V."/>
        </authorList>
    </citation>
    <scope>NUCLEOTIDE SEQUENCE [LARGE SCALE GENOMIC DNA]</scope>
    <source>
        <strain evidence="6">Gv29-8 / FGSC 10586</strain>
    </source>
</reference>
<dbReference type="EMBL" id="ABDF02000076">
    <property type="protein sequence ID" value="EHK21035.1"/>
    <property type="molecule type" value="Genomic_DNA"/>
</dbReference>
<dbReference type="PRINTS" id="PR00320">
    <property type="entry name" value="GPROTEINBRPT"/>
</dbReference>
<dbReference type="RefSeq" id="XP_013955228.1">
    <property type="nucleotide sequence ID" value="XM_014099753.1"/>
</dbReference>
<evidence type="ECO:0000259" key="4">
    <source>
        <dbReference type="Pfam" id="PF24883"/>
    </source>
</evidence>
<dbReference type="InterPro" id="IPR027417">
    <property type="entry name" value="P-loop_NTPase"/>
</dbReference>
<dbReference type="InterPro" id="IPR056884">
    <property type="entry name" value="NPHP3-like_N"/>
</dbReference>
<dbReference type="InterPro" id="IPR015943">
    <property type="entry name" value="WD40/YVTN_repeat-like_dom_sf"/>
</dbReference>
<proteinExistence type="predicted"/>
<feature type="repeat" description="WD" evidence="3">
    <location>
        <begin position="586"/>
        <end position="627"/>
    </location>
</feature>
<feature type="repeat" description="WD" evidence="3">
    <location>
        <begin position="628"/>
        <end position="668"/>
    </location>
</feature>
<comment type="caution">
    <text evidence="5">The sequence shown here is derived from an EMBL/GenBank/DDBJ whole genome shotgun (WGS) entry which is preliminary data.</text>
</comment>
<feature type="repeat" description="WD" evidence="3">
    <location>
        <begin position="721"/>
        <end position="755"/>
    </location>
</feature>
<dbReference type="AlphaFoldDB" id="G9MXA3"/>
<dbReference type="SMART" id="SM00320">
    <property type="entry name" value="WD40"/>
    <property type="match status" value="6"/>
</dbReference>